<gene>
    <name evidence="1" type="ORF">LCGC14_3063110</name>
</gene>
<dbReference type="AlphaFoldDB" id="A0A0F8X6J7"/>
<name>A0A0F8X6J7_9ZZZZ</name>
<accession>A0A0F8X6J7</accession>
<organism evidence="1">
    <name type="scientific">marine sediment metagenome</name>
    <dbReference type="NCBI Taxonomy" id="412755"/>
    <lineage>
        <taxon>unclassified sequences</taxon>
        <taxon>metagenomes</taxon>
        <taxon>ecological metagenomes</taxon>
    </lineage>
</organism>
<proteinExistence type="predicted"/>
<reference evidence="1" key="1">
    <citation type="journal article" date="2015" name="Nature">
        <title>Complex archaea that bridge the gap between prokaryotes and eukaryotes.</title>
        <authorList>
            <person name="Spang A."/>
            <person name="Saw J.H."/>
            <person name="Jorgensen S.L."/>
            <person name="Zaremba-Niedzwiedzka K."/>
            <person name="Martijn J."/>
            <person name="Lind A.E."/>
            <person name="van Eijk R."/>
            <person name="Schleper C."/>
            <person name="Guy L."/>
            <person name="Ettema T.J."/>
        </authorList>
    </citation>
    <scope>NUCLEOTIDE SEQUENCE</scope>
</reference>
<comment type="caution">
    <text evidence="1">The sequence shown here is derived from an EMBL/GenBank/DDBJ whole genome shotgun (WGS) entry which is preliminary data.</text>
</comment>
<feature type="non-terminal residue" evidence="1">
    <location>
        <position position="150"/>
    </location>
</feature>
<sequence length="150" mass="16662">MSITVRVTVEDVADQIATYDVIRIYRSTSADGVFTVQSTITLVATTFHYSYADATGTINSWYKWSLYHSTDLVESDLSAPFRPGNTSLLRIRQTAMKKHEAGIVLTAYTGSLVGKLFTQDQRFFNTLRAADYGKGATLYPINGDEEGEAR</sequence>
<dbReference type="EMBL" id="LAZR01064921">
    <property type="protein sequence ID" value="KKK56580.1"/>
    <property type="molecule type" value="Genomic_DNA"/>
</dbReference>
<protein>
    <submittedName>
        <fullName evidence="1">Uncharacterized protein</fullName>
    </submittedName>
</protein>
<evidence type="ECO:0000313" key="1">
    <source>
        <dbReference type="EMBL" id="KKK56580.1"/>
    </source>
</evidence>